<dbReference type="Pfam" id="PF01878">
    <property type="entry name" value="EVE"/>
    <property type="match status" value="1"/>
</dbReference>
<dbReference type="CDD" id="cd21133">
    <property type="entry name" value="EVE"/>
    <property type="match status" value="1"/>
</dbReference>
<reference evidence="5" key="1">
    <citation type="submission" date="2020-04" db="EMBL/GenBank/DDBJ databases">
        <title>Analysis of mating type loci in Filobasidium floriforme.</title>
        <authorList>
            <person name="Nowrousian M."/>
        </authorList>
    </citation>
    <scope>NUCLEOTIDE SEQUENCE</scope>
    <source>
        <strain evidence="5">CBS 6242</strain>
    </source>
</reference>
<feature type="domain" description="EVE" evidence="4">
    <location>
        <begin position="6"/>
        <end position="176"/>
    </location>
</feature>
<feature type="compositionally biased region" description="Polar residues" evidence="3">
    <location>
        <begin position="223"/>
        <end position="233"/>
    </location>
</feature>
<dbReference type="InterPro" id="IPR002740">
    <property type="entry name" value="EVE_domain"/>
</dbReference>
<gene>
    <name evidence="5" type="ORF">FFLO_00087</name>
</gene>
<evidence type="ECO:0000313" key="5">
    <source>
        <dbReference type="EMBL" id="KAG7580116.1"/>
    </source>
</evidence>
<protein>
    <recommendedName>
        <fullName evidence="4">EVE domain-containing protein</fullName>
    </recommendedName>
</protein>
<organism evidence="5 6">
    <name type="scientific">Filobasidium floriforme</name>
    <dbReference type="NCBI Taxonomy" id="5210"/>
    <lineage>
        <taxon>Eukaryota</taxon>
        <taxon>Fungi</taxon>
        <taxon>Dikarya</taxon>
        <taxon>Basidiomycota</taxon>
        <taxon>Agaricomycotina</taxon>
        <taxon>Tremellomycetes</taxon>
        <taxon>Filobasidiales</taxon>
        <taxon>Filobasidiaceae</taxon>
        <taxon>Filobasidium</taxon>
    </lineage>
</organism>
<dbReference type="Proteomes" id="UP000812966">
    <property type="component" value="Unassembled WGS sequence"/>
</dbReference>
<dbReference type="AlphaFoldDB" id="A0A8K0JTR7"/>
<dbReference type="InterPro" id="IPR047197">
    <property type="entry name" value="THYN1-like_EVE"/>
</dbReference>
<dbReference type="SUPFAM" id="SSF88697">
    <property type="entry name" value="PUA domain-like"/>
    <property type="match status" value="1"/>
</dbReference>
<evidence type="ECO:0000256" key="2">
    <source>
        <dbReference type="ARBA" id="ARBA00023242"/>
    </source>
</evidence>
<keyword evidence="6" id="KW-1185">Reference proteome</keyword>
<sequence>MTSTSHWLMKAEPESRLEKGVDVKFSIDDLKEMGVSPWDGVRNHEAKNLMKSRMKLGDKVLFYHSNCKTPGVYGTATIEKEGYPDHLLRVRKHPYFDKKSKESSPTWYMVDVKYESHLDHPVTLSLFKTLATSTNLPDCAGYIGEEGLKAVKGMPLVNRGRLSVQPVSEAAYRTVLLLGEKGGWESLEPKKRKSSLKRPPDAQQEEEDNIGEDSTKGEEKAAASSNRKPSTRSGMKRVRISEEDSELSDLPEDRQSKPAPPFKPKVEPSHVESGAKPTGSTNERTRKSSRKR</sequence>
<dbReference type="PANTHER" id="PTHR14087">
    <property type="entry name" value="THYMOCYTE NUCLEAR PROTEIN 1"/>
    <property type="match status" value="1"/>
</dbReference>
<evidence type="ECO:0000313" key="6">
    <source>
        <dbReference type="Proteomes" id="UP000812966"/>
    </source>
</evidence>
<proteinExistence type="predicted"/>
<dbReference type="InterPro" id="IPR015947">
    <property type="entry name" value="PUA-like_sf"/>
</dbReference>
<dbReference type="PANTHER" id="PTHR14087:SF7">
    <property type="entry name" value="THYMOCYTE NUCLEAR PROTEIN 1"/>
    <property type="match status" value="1"/>
</dbReference>
<name>A0A8K0JTR7_9TREE</name>
<comment type="subcellular location">
    <subcellularLocation>
        <location evidence="1">Nucleus</location>
    </subcellularLocation>
</comment>
<comment type="caution">
    <text evidence="5">The sequence shown here is derived from an EMBL/GenBank/DDBJ whole genome shotgun (WGS) entry which is preliminary data.</text>
</comment>
<dbReference type="EMBL" id="JABELV010000001">
    <property type="protein sequence ID" value="KAG7580116.1"/>
    <property type="molecule type" value="Genomic_DNA"/>
</dbReference>
<accession>A0A8K0JTR7</accession>
<keyword evidence="2" id="KW-0539">Nucleus</keyword>
<dbReference type="InterPro" id="IPR052181">
    <property type="entry name" value="5hmC_binding"/>
</dbReference>
<dbReference type="GO" id="GO:0005634">
    <property type="term" value="C:nucleus"/>
    <property type="evidence" value="ECO:0007669"/>
    <property type="project" value="UniProtKB-SubCell"/>
</dbReference>
<dbReference type="FunFam" id="3.10.590.10:FF:000006">
    <property type="entry name" value="Chromosome 7, whole genome shotgun sequence"/>
    <property type="match status" value="1"/>
</dbReference>
<feature type="region of interest" description="Disordered" evidence="3">
    <location>
        <begin position="187"/>
        <end position="292"/>
    </location>
</feature>
<dbReference type="Gene3D" id="3.10.590.10">
    <property type="entry name" value="ph1033 like domains"/>
    <property type="match status" value="1"/>
</dbReference>
<evidence type="ECO:0000256" key="1">
    <source>
        <dbReference type="ARBA" id="ARBA00004123"/>
    </source>
</evidence>
<evidence type="ECO:0000256" key="3">
    <source>
        <dbReference type="SAM" id="MobiDB-lite"/>
    </source>
</evidence>
<evidence type="ECO:0000259" key="4">
    <source>
        <dbReference type="Pfam" id="PF01878"/>
    </source>
</evidence>